<feature type="compositionally biased region" description="Basic and acidic residues" evidence="1">
    <location>
        <begin position="42"/>
        <end position="58"/>
    </location>
</feature>
<dbReference type="EMBL" id="MHUC01000008">
    <property type="protein sequence ID" value="OHA71229.1"/>
    <property type="molecule type" value="Genomic_DNA"/>
</dbReference>
<evidence type="ECO:0000313" key="3">
    <source>
        <dbReference type="EMBL" id="OHA71229.1"/>
    </source>
</evidence>
<sequence>MKKNKRKGFVQISILAMIIVVIVAATTGVVLYRQAKINSSVENKEQIEKKQQSEREVVIQEESQDNLSNEENNKNITDNQTEKTKYAGATYIETTVDFNKPGEYKVFFEDVLASGKDFDCKYTPASTYNHTLLLKRKGNLLKTMALVPPNSENNLIQIAENDTKKTFTKPFKSTSEETGCNWIVVTDTGEPRTWGGATNYASFMMTFKSEYENGVITCGKPSFPIDEFTITGKVCPVEQVFENSIDESDIENFLNNLQNQ</sequence>
<comment type="caution">
    <text evidence="3">The sequence shown here is derived from an EMBL/GenBank/DDBJ whole genome shotgun (WGS) entry which is preliminary data.</text>
</comment>
<reference evidence="3 4" key="1">
    <citation type="journal article" date="2016" name="Nat. Commun.">
        <title>Thousands of microbial genomes shed light on interconnected biogeochemical processes in an aquifer system.</title>
        <authorList>
            <person name="Anantharaman K."/>
            <person name="Brown C.T."/>
            <person name="Hug L.A."/>
            <person name="Sharon I."/>
            <person name="Castelle C.J."/>
            <person name="Probst A.J."/>
            <person name="Thomas B.C."/>
            <person name="Singh A."/>
            <person name="Wilkins M.J."/>
            <person name="Karaoz U."/>
            <person name="Brodie E.L."/>
            <person name="Williams K.H."/>
            <person name="Hubbard S.S."/>
            <person name="Banfield J.F."/>
        </authorList>
    </citation>
    <scope>NUCLEOTIDE SEQUENCE [LARGE SCALE GENOMIC DNA]</scope>
</reference>
<dbReference type="Proteomes" id="UP000177078">
    <property type="component" value="Unassembled WGS sequence"/>
</dbReference>
<dbReference type="STRING" id="1802457.A3F15_00955"/>
<feature type="compositionally biased region" description="Polar residues" evidence="1">
    <location>
        <begin position="65"/>
        <end position="79"/>
    </location>
</feature>
<accession>A0A1G2RFS1</accession>
<evidence type="ECO:0000256" key="1">
    <source>
        <dbReference type="SAM" id="MobiDB-lite"/>
    </source>
</evidence>
<keyword evidence="2" id="KW-1133">Transmembrane helix</keyword>
<feature type="transmembrane region" description="Helical" evidence="2">
    <location>
        <begin position="12"/>
        <end position="32"/>
    </location>
</feature>
<protein>
    <submittedName>
        <fullName evidence="3">Uncharacterized protein</fullName>
    </submittedName>
</protein>
<keyword evidence="2" id="KW-0812">Transmembrane</keyword>
<proteinExistence type="predicted"/>
<evidence type="ECO:0000256" key="2">
    <source>
        <dbReference type="SAM" id="Phobius"/>
    </source>
</evidence>
<name>A0A1G2RFS1_9BACT</name>
<gene>
    <name evidence="3" type="ORF">A3F15_00955</name>
</gene>
<feature type="region of interest" description="Disordered" evidence="1">
    <location>
        <begin position="42"/>
        <end position="81"/>
    </location>
</feature>
<keyword evidence="2" id="KW-0472">Membrane</keyword>
<organism evidence="3 4">
    <name type="scientific">Candidatus Wildermuthbacteria bacterium RIFCSPHIGHO2_12_FULL_40_12</name>
    <dbReference type="NCBI Taxonomy" id="1802457"/>
    <lineage>
        <taxon>Bacteria</taxon>
        <taxon>Candidatus Wildermuthiibacteriota</taxon>
    </lineage>
</organism>
<evidence type="ECO:0000313" key="4">
    <source>
        <dbReference type="Proteomes" id="UP000177078"/>
    </source>
</evidence>
<dbReference type="AlphaFoldDB" id="A0A1G2RFS1"/>